<keyword evidence="2" id="KW-0547">Nucleotide-binding</keyword>
<dbReference type="EMBL" id="JAAVJR010000771">
    <property type="protein sequence ID" value="NJW55067.1"/>
    <property type="molecule type" value="Genomic_DNA"/>
</dbReference>
<keyword evidence="3" id="KW-1185">Reference proteome</keyword>
<protein>
    <submittedName>
        <fullName evidence="2">ATP-binding protein</fullName>
    </submittedName>
</protein>
<keyword evidence="1" id="KW-0472">Membrane</keyword>
<accession>A0ABX1D6Y0</accession>
<evidence type="ECO:0000256" key="1">
    <source>
        <dbReference type="SAM" id="Phobius"/>
    </source>
</evidence>
<feature type="non-terminal residue" evidence="2">
    <location>
        <position position="1"/>
    </location>
</feature>
<keyword evidence="1" id="KW-1133">Transmembrane helix</keyword>
<name>A0ABX1D6Y0_9FLAO</name>
<comment type="caution">
    <text evidence="2">The sequence shown here is derived from an EMBL/GenBank/DDBJ whole genome shotgun (WGS) entry which is preliminary data.</text>
</comment>
<evidence type="ECO:0000313" key="2">
    <source>
        <dbReference type="EMBL" id="NJW55067.1"/>
    </source>
</evidence>
<dbReference type="Proteomes" id="UP000703674">
    <property type="component" value="Unassembled WGS sequence"/>
</dbReference>
<keyword evidence="1" id="KW-0812">Transmembrane</keyword>
<sequence length="139" mass="15880">AKAKQFALAYMETAKEIGNPNAEADAIKKLLSLSNSPDKEQYLKRYLFLNDSLKDANLKTRYRFAKIKFDEERKQQQIALLEAENTTMSLKAEKFKTGTTISSLSALLVLITAAALLYTVRQKSKRERIKQVYLTESRI</sequence>
<proteinExistence type="predicted"/>
<keyword evidence="2" id="KW-0067">ATP-binding</keyword>
<feature type="non-terminal residue" evidence="2">
    <location>
        <position position="139"/>
    </location>
</feature>
<dbReference type="GO" id="GO:0005524">
    <property type="term" value="F:ATP binding"/>
    <property type="evidence" value="ECO:0007669"/>
    <property type="project" value="UniProtKB-KW"/>
</dbReference>
<organism evidence="2 3">
    <name type="scientific">Salinimicrobium oceani</name>
    <dbReference type="NCBI Taxonomy" id="2722702"/>
    <lineage>
        <taxon>Bacteria</taxon>
        <taxon>Pseudomonadati</taxon>
        <taxon>Bacteroidota</taxon>
        <taxon>Flavobacteriia</taxon>
        <taxon>Flavobacteriales</taxon>
        <taxon>Flavobacteriaceae</taxon>
        <taxon>Salinimicrobium</taxon>
    </lineage>
</organism>
<reference evidence="2 3" key="1">
    <citation type="submission" date="2020-03" db="EMBL/GenBank/DDBJ databases">
        <title>Salinimicrobium sp. nov, isolated from SCS.</title>
        <authorList>
            <person name="Cao W.R."/>
        </authorList>
    </citation>
    <scope>NUCLEOTIDE SEQUENCE [LARGE SCALE GENOMIC DNA]</scope>
    <source>
        <strain evidence="3">J15B91</strain>
    </source>
</reference>
<evidence type="ECO:0000313" key="3">
    <source>
        <dbReference type="Proteomes" id="UP000703674"/>
    </source>
</evidence>
<feature type="transmembrane region" description="Helical" evidence="1">
    <location>
        <begin position="101"/>
        <end position="120"/>
    </location>
</feature>
<gene>
    <name evidence="2" type="ORF">HC175_19325</name>
</gene>